<dbReference type="Pfam" id="PF00370">
    <property type="entry name" value="FGGY_N"/>
    <property type="match status" value="1"/>
</dbReference>
<evidence type="ECO:0000256" key="4">
    <source>
        <dbReference type="ARBA" id="ARBA00022777"/>
    </source>
</evidence>
<evidence type="ECO:0000256" key="1">
    <source>
        <dbReference type="ARBA" id="ARBA00009156"/>
    </source>
</evidence>
<keyword evidence="3" id="KW-0808">Transferase</keyword>
<feature type="domain" description="Carbohydrate kinase FGGY C-terminal" evidence="6">
    <location>
        <begin position="261"/>
        <end position="451"/>
    </location>
</feature>
<evidence type="ECO:0000256" key="3">
    <source>
        <dbReference type="ARBA" id="ARBA00022679"/>
    </source>
</evidence>
<dbReference type="Proteomes" id="UP000216533">
    <property type="component" value="Unassembled WGS sequence"/>
</dbReference>
<sequence length="512" mass="54342">MTPRQHRPDRLVIAVDSSTTSTKALIVDGTGDVPAQGRADLSMTTPKVDHYEQDPHAWWQTTDEAIAAAVAALDPSDRGRISHLCCTAQRQTFALVDADGDPLRPGIVWLDGRASDQVRRLGSAQLHERSGFQPDVTPSLYKLAWLREHEPDALERADRVATVHAWLVHALTGEWVDSRGTADSLGLFSMAEQEWSAATLDLLGLDPGQLPALVDPLSEIGEVRPEITRGWGLEQPVTVVAGCGDGQAAALGAGAVAPDVAYLNMGTALVAGVHSETYRTADVFRTDAAGIPGHYVLEIVQNSGAYLTGWFRERLGRPDLSGRPDPDLDAAAAAVSPGCGGLLTLPYWNAVQSPHWDPFARGAVVGLAGQHDRATLYRSLLEGISVEMARNLRGLSAAIDLPLSSIRVVGGGQRSGIWRRIITDAVGIGLTEVNQEEVSALGAAVMAHVAAGTHATAAEAAVAMSSPGTTSEPDPQTASVYAELADLQAELYPALHPIFEAQHAFAMRHPLS</sequence>
<dbReference type="InterPro" id="IPR043129">
    <property type="entry name" value="ATPase_NBD"/>
</dbReference>
<name>A0A255DZP4_9ACTN</name>
<comment type="similarity">
    <text evidence="1">Belongs to the FGGY kinase family.</text>
</comment>
<dbReference type="EMBL" id="NMVI01000027">
    <property type="protein sequence ID" value="OYN84550.1"/>
    <property type="molecule type" value="Genomic_DNA"/>
</dbReference>
<evidence type="ECO:0000256" key="2">
    <source>
        <dbReference type="ARBA" id="ARBA00022629"/>
    </source>
</evidence>
<keyword evidence="4 7" id="KW-0418">Kinase</keyword>
<dbReference type="AlphaFoldDB" id="A0A255DZP4"/>
<proteinExistence type="inferred from homology"/>
<protein>
    <submittedName>
        <fullName evidence="7">Xylulose kinase</fullName>
    </submittedName>
</protein>
<evidence type="ECO:0000313" key="7">
    <source>
        <dbReference type="EMBL" id="OYN84550.1"/>
    </source>
</evidence>
<dbReference type="Pfam" id="PF02782">
    <property type="entry name" value="FGGY_C"/>
    <property type="match status" value="1"/>
</dbReference>
<dbReference type="InterPro" id="IPR018485">
    <property type="entry name" value="FGGY_C"/>
</dbReference>
<dbReference type="RefSeq" id="WP_094451615.1">
    <property type="nucleotide sequence ID" value="NZ_NMVI01000027.1"/>
</dbReference>
<feature type="domain" description="Carbohydrate kinase FGGY N-terminal" evidence="5">
    <location>
        <begin position="12"/>
        <end position="252"/>
    </location>
</feature>
<dbReference type="InterPro" id="IPR018484">
    <property type="entry name" value="FGGY_N"/>
</dbReference>
<dbReference type="InterPro" id="IPR000577">
    <property type="entry name" value="Carb_kinase_FGGY"/>
</dbReference>
<dbReference type="Gene3D" id="3.30.420.40">
    <property type="match status" value="2"/>
</dbReference>
<evidence type="ECO:0000259" key="5">
    <source>
        <dbReference type="Pfam" id="PF00370"/>
    </source>
</evidence>
<keyword evidence="2" id="KW-0119">Carbohydrate metabolism</keyword>
<reference evidence="7 8" key="1">
    <citation type="submission" date="2017-07" db="EMBL/GenBank/DDBJ databases">
        <title>Draft whole genome sequences of clinical Proprionibacteriaceae strains.</title>
        <authorList>
            <person name="Bernier A.-M."/>
            <person name="Bernard K."/>
            <person name="Domingo M.-C."/>
        </authorList>
    </citation>
    <scope>NUCLEOTIDE SEQUENCE [LARGE SCALE GENOMIC DNA]</scope>
    <source>
        <strain evidence="7 8">NML 160184</strain>
    </source>
</reference>
<gene>
    <name evidence="7" type="ORF">CGZ92_11955</name>
</gene>
<dbReference type="PANTHER" id="PTHR43095:SF5">
    <property type="entry name" value="XYLULOSE KINASE"/>
    <property type="match status" value="1"/>
</dbReference>
<evidence type="ECO:0000259" key="6">
    <source>
        <dbReference type="Pfam" id="PF02782"/>
    </source>
</evidence>
<comment type="caution">
    <text evidence="7">The sequence shown here is derived from an EMBL/GenBank/DDBJ whole genome shotgun (WGS) entry which is preliminary data.</text>
</comment>
<dbReference type="PANTHER" id="PTHR43095">
    <property type="entry name" value="SUGAR KINASE"/>
    <property type="match status" value="1"/>
</dbReference>
<dbReference type="GO" id="GO:0016301">
    <property type="term" value="F:kinase activity"/>
    <property type="evidence" value="ECO:0007669"/>
    <property type="project" value="UniProtKB-KW"/>
</dbReference>
<organism evidence="7 8">
    <name type="scientific">Parenemella sanctibonifatiensis</name>
    <dbReference type="NCBI Taxonomy" id="2016505"/>
    <lineage>
        <taxon>Bacteria</taxon>
        <taxon>Bacillati</taxon>
        <taxon>Actinomycetota</taxon>
        <taxon>Actinomycetes</taxon>
        <taxon>Propionibacteriales</taxon>
        <taxon>Propionibacteriaceae</taxon>
        <taxon>Parenemella</taxon>
    </lineage>
</organism>
<dbReference type="SUPFAM" id="SSF53067">
    <property type="entry name" value="Actin-like ATPase domain"/>
    <property type="match status" value="2"/>
</dbReference>
<dbReference type="GO" id="GO:0042732">
    <property type="term" value="P:D-xylose metabolic process"/>
    <property type="evidence" value="ECO:0007669"/>
    <property type="project" value="UniProtKB-KW"/>
</dbReference>
<dbReference type="InterPro" id="IPR050406">
    <property type="entry name" value="FGGY_Carb_Kinase"/>
</dbReference>
<dbReference type="PIRSF" id="PIRSF000538">
    <property type="entry name" value="GlpK"/>
    <property type="match status" value="1"/>
</dbReference>
<evidence type="ECO:0000313" key="8">
    <source>
        <dbReference type="Proteomes" id="UP000216533"/>
    </source>
</evidence>
<accession>A0A255DZP4</accession>
<keyword evidence="2" id="KW-0859">Xylose metabolism</keyword>